<dbReference type="OrthoDB" id="3538468at2"/>
<evidence type="ECO:0000313" key="1">
    <source>
        <dbReference type="EMBL" id="RAG85859.1"/>
    </source>
</evidence>
<organism evidence="1 2">
    <name type="scientific">Streptacidiphilus pinicola</name>
    <dbReference type="NCBI Taxonomy" id="2219663"/>
    <lineage>
        <taxon>Bacteria</taxon>
        <taxon>Bacillati</taxon>
        <taxon>Actinomycetota</taxon>
        <taxon>Actinomycetes</taxon>
        <taxon>Kitasatosporales</taxon>
        <taxon>Streptomycetaceae</taxon>
        <taxon>Streptacidiphilus</taxon>
    </lineage>
</organism>
<dbReference type="EMBL" id="QKYN01000037">
    <property type="protein sequence ID" value="RAG85859.1"/>
    <property type="molecule type" value="Genomic_DNA"/>
</dbReference>
<name>A0A2X0KFH1_9ACTN</name>
<proteinExistence type="predicted"/>
<dbReference type="Proteomes" id="UP000248889">
    <property type="component" value="Unassembled WGS sequence"/>
</dbReference>
<dbReference type="AlphaFoldDB" id="A0A2X0KFH1"/>
<evidence type="ECO:0000313" key="2">
    <source>
        <dbReference type="Proteomes" id="UP000248889"/>
    </source>
</evidence>
<sequence>MSSNWRTGFTRWIEQQARDNGVTDHDIPEALLWCWSTAARTTGLDPDDIAEIAHATRAAESDVVAACERDNSQWEADQTRFEQPDLVALDAHLDAVAGDRWPST</sequence>
<protein>
    <submittedName>
        <fullName evidence="1">Uncharacterized protein</fullName>
    </submittedName>
</protein>
<reference evidence="1 2" key="1">
    <citation type="submission" date="2018-06" db="EMBL/GenBank/DDBJ databases">
        <title>Streptacidiphilus pinicola sp. nov., isolated from pine grove soil.</title>
        <authorList>
            <person name="Roh S.G."/>
            <person name="Park S."/>
            <person name="Kim M.-K."/>
            <person name="Yun B.-R."/>
            <person name="Park J."/>
            <person name="Kim M.J."/>
            <person name="Kim Y.S."/>
            <person name="Kim S.B."/>
        </authorList>
    </citation>
    <scope>NUCLEOTIDE SEQUENCE [LARGE SCALE GENOMIC DNA]</scope>
    <source>
        <strain evidence="1 2">MMS16-CNU450</strain>
    </source>
</reference>
<dbReference type="RefSeq" id="WP_111500562.1">
    <property type="nucleotide sequence ID" value="NZ_QKYN01000037.1"/>
</dbReference>
<accession>A0A2X0KFH1</accession>
<keyword evidence="2" id="KW-1185">Reference proteome</keyword>
<gene>
    <name evidence="1" type="ORF">DN069_10190</name>
</gene>
<comment type="caution">
    <text evidence="1">The sequence shown here is derived from an EMBL/GenBank/DDBJ whole genome shotgun (WGS) entry which is preliminary data.</text>
</comment>